<gene>
    <name evidence="3" type="primary">nfrA1_1</name>
    <name evidence="3" type="ORF">ERS852429_00067</name>
    <name evidence="4" type="ORF">PN612_15575</name>
</gene>
<reference evidence="3 5" key="1">
    <citation type="submission" date="2015-09" db="EMBL/GenBank/DDBJ databases">
        <authorList>
            <consortium name="Pathogen Informatics"/>
        </authorList>
    </citation>
    <scope>NUCLEOTIDE SEQUENCE [LARGE SCALE GENOMIC DNA]</scope>
    <source>
        <strain evidence="3 5">2789STDY5608872</strain>
    </source>
</reference>
<dbReference type="Gene3D" id="3.40.109.10">
    <property type="entry name" value="NADH Oxidase"/>
    <property type="match status" value="1"/>
</dbReference>
<dbReference type="EMBL" id="CYXP01000001">
    <property type="protein sequence ID" value="CUM69729.1"/>
    <property type="molecule type" value="Genomic_DNA"/>
</dbReference>
<keyword evidence="3" id="KW-0560">Oxidoreductase</keyword>
<dbReference type="Pfam" id="PF00881">
    <property type="entry name" value="Nitroreductase"/>
    <property type="match status" value="2"/>
</dbReference>
<dbReference type="PANTHER" id="PTHR23026">
    <property type="entry name" value="NADPH NITROREDUCTASE"/>
    <property type="match status" value="1"/>
</dbReference>
<dbReference type="Proteomes" id="UP001211522">
    <property type="component" value="Unassembled WGS sequence"/>
</dbReference>
<keyword evidence="1" id="KW-0732">Signal</keyword>
<feature type="chain" id="PRO_5008010366" evidence="1">
    <location>
        <begin position="24"/>
        <end position="194"/>
    </location>
</feature>
<dbReference type="Proteomes" id="UP000095591">
    <property type="component" value="Unassembled WGS sequence"/>
</dbReference>
<evidence type="ECO:0000259" key="2">
    <source>
        <dbReference type="Pfam" id="PF00881"/>
    </source>
</evidence>
<reference evidence="4" key="2">
    <citation type="submission" date="2023-01" db="EMBL/GenBank/DDBJ databases">
        <title>Human gut microbiome strain richness.</title>
        <authorList>
            <person name="Chen-Liaw A."/>
        </authorList>
    </citation>
    <scope>NUCLEOTIDE SEQUENCE</scope>
    <source>
        <strain evidence="4">D35st1_E5_D35t1_190705</strain>
    </source>
</reference>
<accession>A0A173QWN9</accession>
<feature type="domain" description="Nitroreductase" evidence="2">
    <location>
        <begin position="34"/>
        <end position="88"/>
    </location>
</feature>
<evidence type="ECO:0000256" key="1">
    <source>
        <dbReference type="SAM" id="SignalP"/>
    </source>
</evidence>
<dbReference type="InterPro" id="IPR029479">
    <property type="entry name" value="Nitroreductase"/>
</dbReference>
<evidence type="ECO:0000313" key="3">
    <source>
        <dbReference type="EMBL" id="CUM69729.1"/>
    </source>
</evidence>
<feature type="domain" description="Nitroreductase" evidence="2">
    <location>
        <begin position="117"/>
        <end position="173"/>
    </location>
</feature>
<proteinExistence type="predicted"/>
<protein>
    <submittedName>
        <fullName evidence="3">FMN reductase (NADPH)</fullName>
        <ecNumber evidence="3">1.5.1.38</ecNumber>
    </submittedName>
    <submittedName>
        <fullName evidence="4">Nitroreductase family protein</fullName>
    </submittedName>
</protein>
<dbReference type="PANTHER" id="PTHR23026:SF123">
    <property type="entry name" value="NAD(P)H NITROREDUCTASE RV3131-RELATED"/>
    <property type="match status" value="1"/>
</dbReference>
<dbReference type="InterPro" id="IPR050627">
    <property type="entry name" value="Nitroreductase/BluB"/>
</dbReference>
<name>A0A173QWN9_PARDI</name>
<dbReference type="EC" id="1.5.1.38" evidence="3"/>
<feature type="signal peptide" evidence="1">
    <location>
        <begin position="1"/>
        <end position="23"/>
    </location>
</feature>
<evidence type="ECO:0000313" key="5">
    <source>
        <dbReference type="Proteomes" id="UP000095591"/>
    </source>
</evidence>
<dbReference type="InterPro" id="IPR000415">
    <property type="entry name" value="Nitroreductase-like"/>
</dbReference>
<dbReference type="AlphaFoldDB" id="A0A173QWN9"/>
<evidence type="ECO:0000313" key="4">
    <source>
        <dbReference type="EMBL" id="MDB9139908.1"/>
    </source>
</evidence>
<dbReference type="RefSeq" id="WP_044544766.1">
    <property type="nucleotide sequence ID" value="NZ_BAABYH010000001.1"/>
</dbReference>
<dbReference type="PROSITE" id="PS51257">
    <property type="entry name" value="PROKAR_LIPOPROTEIN"/>
    <property type="match status" value="1"/>
</dbReference>
<dbReference type="EMBL" id="JAQMPX010000112">
    <property type="protein sequence ID" value="MDB9139908.1"/>
    <property type="molecule type" value="Genomic_DNA"/>
</dbReference>
<dbReference type="SUPFAM" id="SSF55469">
    <property type="entry name" value="FMN-dependent nitroreductase-like"/>
    <property type="match status" value="1"/>
</dbReference>
<sequence>MRICLFFLITVFLMGCSSTESQRQEPENQTLETILNRKSVRKYKDRPVEKEKIDKLIRAGMAAPSSRDRRPWEFIIVTDRKALDTMAEGLPFARMLKETRQAIVVCGDTIKSSNAWFLDCSAASQNLLLAAESMGLGAVWTAVYPYPDRIEIVRKELRLPDHIMPLNVIPVGYPMQKETPKNKYNVQQIHHNGW</sequence>
<dbReference type="CDD" id="cd02150">
    <property type="entry name" value="nitroreductase"/>
    <property type="match status" value="1"/>
</dbReference>
<organism evidence="3 5">
    <name type="scientific">Parabacteroides distasonis</name>
    <dbReference type="NCBI Taxonomy" id="823"/>
    <lineage>
        <taxon>Bacteria</taxon>
        <taxon>Pseudomonadati</taxon>
        <taxon>Bacteroidota</taxon>
        <taxon>Bacteroidia</taxon>
        <taxon>Bacteroidales</taxon>
        <taxon>Tannerellaceae</taxon>
        <taxon>Parabacteroides</taxon>
    </lineage>
</organism>
<dbReference type="GO" id="GO:0052873">
    <property type="term" value="F:FMN reductase (NADPH) activity"/>
    <property type="evidence" value="ECO:0007669"/>
    <property type="project" value="UniProtKB-EC"/>
</dbReference>